<evidence type="ECO:0000256" key="2">
    <source>
        <dbReference type="ARBA" id="ARBA00023002"/>
    </source>
</evidence>
<dbReference type="InterPro" id="IPR002401">
    <property type="entry name" value="Cyt_P450_E_grp-I"/>
</dbReference>
<dbReference type="InterPro" id="IPR050121">
    <property type="entry name" value="Cytochrome_P450_monoxygenase"/>
</dbReference>
<comment type="similarity">
    <text evidence="1">Belongs to the cytochrome P450 family.</text>
</comment>
<name>G1XJ57_ARTOA</name>
<dbReference type="GeneID" id="22895437"/>
<protein>
    <recommendedName>
        <fullName evidence="7">Cytochrome P450</fullName>
    </recommendedName>
</protein>
<dbReference type="InParanoid" id="G1XJ57"/>
<dbReference type="GO" id="GO:0004497">
    <property type="term" value="F:monooxygenase activity"/>
    <property type="evidence" value="ECO:0007669"/>
    <property type="project" value="InterPro"/>
</dbReference>
<comment type="cofactor">
    <cofactor evidence="3">
        <name>heme</name>
        <dbReference type="ChEBI" id="CHEBI:30413"/>
    </cofactor>
</comment>
<keyword evidence="4" id="KW-0812">Transmembrane</keyword>
<evidence type="ECO:0000313" key="5">
    <source>
        <dbReference type="EMBL" id="EGX46958.1"/>
    </source>
</evidence>
<dbReference type="Proteomes" id="UP000008784">
    <property type="component" value="Unassembled WGS sequence"/>
</dbReference>
<dbReference type="RefSeq" id="XP_011124519.1">
    <property type="nucleotide sequence ID" value="XM_011126217.1"/>
</dbReference>
<dbReference type="EMBL" id="ADOT01000174">
    <property type="protein sequence ID" value="EGX46958.1"/>
    <property type="molecule type" value="Genomic_DNA"/>
</dbReference>
<dbReference type="Pfam" id="PF00067">
    <property type="entry name" value="p450"/>
    <property type="match status" value="1"/>
</dbReference>
<dbReference type="SUPFAM" id="SSF48264">
    <property type="entry name" value="Cytochrome P450"/>
    <property type="match status" value="1"/>
</dbReference>
<keyword evidence="3" id="KW-0408">Iron</keyword>
<dbReference type="PANTHER" id="PTHR24305">
    <property type="entry name" value="CYTOCHROME P450"/>
    <property type="match status" value="1"/>
</dbReference>
<organism evidence="5 6">
    <name type="scientific">Arthrobotrys oligospora (strain ATCC 24927 / CBS 115.81 / DSM 1491)</name>
    <name type="common">Nematode-trapping fungus</name>
    <name type="synonym">Didymozoophaga oligospora</name>
    <dbReference type="NCBI Taxonomy" id="756982"/>
    <lineage>
        <taxon>Eukaryota</taxon>
        <taxon>Fungi</taxon>
        <taxon>Dikarya</taxon>
        <taxon>Ascomycota</taxon>
        <taxon>Pezizomycotina</taxon>
        <taxon>Orbiliomycetes</taxon>
        <taxon>Orbiliales</taxon>
        <taxon>Orbiliaceae</taxon>
        <taxon>Orbilia</taxon>
        <taxon>Orbilia oligospora</taxon>
    </lineage>
</organism>
<comment type="caution">
    <text evidence="5">The sequence shown here is derived from an EMBL/GenBank/DDBJ whole genome shotgun (WGS) entry which is preliminary data.</text>
</comment>
<evidence type="ECO:0008006" key="7">
    <source>
        <dbReference type="Google" id="ProtNLM"/>
    </source>
</evidence>
<dbReference type="PANTHER" id="PTHR24305:SF96">
    <property type="entry name" value="CYTOCHROME P450 MONOOXYGENASE STCB-RELATED"/>
    <property type="match status" value="1"/>
</dbReference>
<keyword evidence="4" id="KW-0472">Membrane</keyword>
<keyword evidence="2" id="KW-0560">Oxidoreductase</keyword>
<dbReference type="OrthoDB" id="1470350at2759"/>
<evidence type="ECO:0000256" key="3">
    <source>
        <dbReference type="PIRSR" id="PIRSR602401-1"/>
    </source>
</evidence>
<dbReference type="PRINTS" id="PR00385">
    <property type="entry name" value="P450"/>
</dbReference>
<dbReference type="Gene3D" id="1.10.630.10">
    <property type="entry name" value="Cytochrome P450"/>
    <property type="match status" value="1"/>
</dbReference>
<dbReference type="InterPro" id="IPR036396">
    <property type="entry name" value="Cyt_P450_sf"/>
</dbReference>
<dbReference type="OMA" id="VRNMQSA"/>
<evidence type="ECO:0000256" key="4">
    <source>
        <dbReference type="SAM" id="Phobius"/>
    </source>
</evidence>
<evidence type="ECO:0000313" key="6">
    <source>
        <dbReference type="Proteomes" id="UP000008784"/>
    </source>
</evidence>
<proteinExistence type="inferred from homology"/>
<keyword evidence="4" id="KW-1133">Transmembrane helix</keyword>
<feature type="transmembrane region" description="Helical" evidence="4">
    <location>
        <begin position="16"/>
        <end position="36"/>
    </location>
</feature>
<dbReference type="HOGENOM" id="CLU_001570_14_2_1"/>
<keyword evidence="6" id="KW-1185">Reference proteome</keyword>
<dbReference type="eggNOG" id="KOG0156">
    <property type="taxonomic scope" value="Eukaryota"/>
</dbReference>
<dbReference type="GO" id="GO:0016705">
    <property type="term" value="F:oxidoreductase activity, acting on paired donors, with incorporation or reduction of molecular oxygen"/>
    <property type="evidence" value="ECO:0007669"/>
    <property type="project" value="InterPro"/>
</dbReference>
<keyword evidence="3" id="KW-0349">Heme</keyword>
<dbReference type="InterPro" id="IPR001128">
    <property type="entry name" value="Cyt_P450"/>
</dbReference>
<dbReference type="STRING" id="756982.G1XJ57"/>
<gene>
    <name evidence="5" type="ORF">AOL_s00097g384</name>
</gene>
<feature type="binding site" description="axial binding residue" evidence="3">
    <location>
        <position position="444"/>
    </location>
    <ligand>
        <name>heme</name>
        <dbReference type="ChEBI" id="CHEBI:30413"/>
    </ligand>
    <ligandPart>
        <name>Fe</name>
        <dbReference type="ChEBI" id="CHEBI:18248"/>
    </ligandPart>
</feature>
<accession>G1XJ57</accession>
<keyword evidence="3" id="KW-0479">Metal-binding</keyword>
<dbReference type="GO" id="GO:0020037">
    <property type="term" value="F:heme binding"/>
    <property type="evidence" value="ECO:0007669"/>
    <property type="project" value="InterPro"/>
</dbReference>
<dbReference type="AlphaFoldDB" id="G1XJ57"/>
<dbReference type="PRINTS" id="PR00463">
    <property type="entry name" value="EP450I"/>
</dbReference>
<reference evidence="5 6" key="1">
    <citation type="journal article" date="2011" name="PLoS Pathog.">
        <title>Genomic and proteomic analyses of the fungus Arthrobotrys oligospora provide insights into nematode-trap formation.</title>
        <authorList>
            <person name="Yang J."/>
            <person name="Wang L."/>
            <person name="Ji X."/>
            <person name="Feng Y."/>
            <person name="Li X."/>
            <person name="Zou C."/>
            <person name="Xu J."/>
            <person name="Ren Y."/>
            <person name="Mi Q."/>
            <person name="Wu J."/>
            <person name="Liu S."/>
            <person name="Liu Y."/>
            <person name="Huang X."/>
            <person name="Wang H."/>
            <person name="Niu X."/>
            <person name="Li J."/>
            <person name="Liang L."/>
            <person name="Luo Y."/>
            <person name="Ji K."/>
            <person name="Zhou W."/>
            <person name="Yu Z."/>
            <person name="Li G."/>
            <person name="Liu Y."/>
            <person name="Li L."/>
            <person name="Qiao M."/>
            <person name="Feng L."/>
            <person name="Zhang K.-Q."/>
        </authorList>
    </citation>
    <scope>NUCLEOTIDE SEQUENCE [LARGE SCALE GENOMIC DNA]</scope>
    <source>
        <strain evidence="6">ATCC 24927 / CBS 115.81 / DSM 1491</strain>
    </source>
</reference>
<evidence type="ECO:0000256" key="1">
    <source>
        <dbReference type="ARBA" id="ARBA00010617"/>
    </source>
</evidence>
<feature type="transmembrane region" description="Helical" evidence="4">
    <location>
        <begin position="48"/>
        <end position="70"/>
    </location>
</feature>
<sequence>MILLNFISSEIDTSRFVAVTAVLAIGYFLANAIYQLYFSPLSKVPGPWYAAISPIFFIIVSLKGNAVYTWELLHVKYGKILKPTCIFHTKGPYLRVSPTSVMVADREPALKVHSPNDVFPKGPWYTNAMASESILTIRDHQKYKTRRKAFGSGFSKSNMALLEPVVRKKAELCFKKIGKHFDNGDIVDVKPWLYWMAADIVGELCFGKDFGMLENEAENLLVRDCLNFTLVAGIQAQAPFTKYIIWLLSEALADLQHEVQNCKDGNPRPSLFSHLLKDVDNPNAKYKVNITELRNESTLFILAGTDTTATVATFLAWDLFRNADIRQKVIVELKEIGWTQGDNDDGITDEKLQTLPYLGYLLREALRLYTPAHTGFPRVVPENGRYLGPHFLPAGTECLLPVYTLHRDPNIFDEPFAFKPERWLNPSREMESVIMAFGGASRVCTGQHLAMMELRLSVAMMLKYWGNAELADSCTDESMEIVERFLIHPKGNKLEIQNKKITLEN</sequence>
<dbReference type="GO" id="GO:0005506">
    <property type="term" value="F:iron ion binding"/>
    <property type="evidence" value="ECO:0007669"/>
    <property type="project" value="InterPro"/>
</dbReference>